<keyword evidence="2" id="KW-1185">Reference proteome</keyword>
<dbReference type="AlphaFoldDB" id="A0A4R8M3D5"/>
<dbReference type="EMBL" id="SORI01000028">
    <property type="protein sequence ID" value="TDY54243.1"/>
    <property type="molecule type" value="Genomic_DNA"/>
</dbReference>
<proteinExistence type="predicted"/>
<name>A0A4R8M3D5_9BACT</name>
<dbReference type="OrthoDB" id="5353at2"/>
<evidence type="ECO:0000313" key="1">
    <source>
        <dbReference type="EMBL" id="TDY54243.1"/>
    </source>
</evidence>
<dbReference type="RefSeq" id="WP_133959092.1">
    <property type="nucleotide sequence ID" value="NZ_SORI01000028.1"/>
</dbReference>
<dbReference type="Proteomes" id="UP000295066">
    <property type="component" value="Unassembled WGS sequence"/>
</dbReference>
<gene>
    <name evidence="1" type="ORF">C8D99_12814</name>
</gene>
<comment type="caution">
    <text evidence="1">The sequence shown here is derived from an EMBL/GenBank/DDBJ whole genome shotgun (WGS) entry which is preliminary data.</text>
</comment>
<protein>
    <submittedName>
        <fullName evidence="1">Uncharacterized protein</fullName>
    </submittedName>
</protein>
<reference evidence="1 2" key="1">
    <citation type="submission" date="2019-03" db="EMBL/GenBank/DDBJ databases">
        <title>Genomic Encyclopedia of Type Strains, Phase IV (KMG-IV): sequencing the most valuable type-strain genomes for metagenomic binning, comparative biology and taxonomic classification.</title>
        <authorList>
            <person name="Goeker M."/>
        </authorList>
    </citation>
    <scope>NUCLEOTIDE SEQUENCE [LARGE SCALE GENOMIC DNA]</scope>
    <source>
        <strain evidence="1 2">DSM 25964</strain>
    </source>
</reference>
<evidence type="ECO:0000313" key="2">
    <source>
        <dbReference type="Proteomes" id="UP000295066"/>
    </source>
</evidence>
<organism evidence="1 2">
    <name type="scientific">Aminivibrio pyruvatiphilus</name>
    <dbReference type="NCBI Taxonomy" id="1005740"/>
    <lineage>
        <taxon>Bacteria</taxon>
        <taxon>Thermotogati</taxon>
        <taxon>Synergistota</taxon>
        <taxon>Synergistia</taxon>
        <taxon>Synergistales</taxon>
        <taxon>Aminobacteriaceae</taxon>
        <taxon>Aminivibrio</taxon>
    </lineage>
</organism>
<accession>A0A4R8M3D5</accession>
<sequence length="91" mass="10905">MEHVSAIITRFIRQNMEERGLVLYFTDDDKLLAMDDRFETHFKFDLVFSDNDFSCQVLSRGEKGLQVRQRFNISWTNAKGIREYMDYVRSL</sequence>